<accession>A0A098BT21</accession>
<dbReference type="AlphaFoldDB" id="A0A098BT21"/>
<dbReference type="EC" id="6.3.5.-" evidence="1"/>
<dbReference type="EMBL" id="CCSD01000103">
    <property type="protein sequence ID" value="CDZ91884.1"/>
    <property type="molecule type" value="Genomic_DNA"/>
</dbReference>
<name>A0A098BT21_9NOCA</name>
<gene>
    <name evidence="1 2" type="primary">gatC</name>
    <name evidence="2" type="ORF">RHRU231_880080</name>
</gene>
<dbReference type="HAMAP" id="MF_00122">
    <property type="entry name" value="GatC"/>
    <property type="match status" value="1"/>
</dbReference>
<evidence type="ECO:0000313" key="3">
    <source>
        <dbReference type="Proteomes" id="UP000042997"/>
    </source>
</evidence>
<reference evidence="2 3" key="1">
    <citation type="journal article" date="2014" name="Genome Announc.">
        <title>Draft Genome Sequence of Propane- and Butane-Oxidizing Actinobacterium Rhodococcus ruber IEGM 231.</title>
        <authorList>
            <person name="Ivshina I.B."/>
            <person name="Kuyukina M.S."/>
            <person name="Krivoruchko A.V."/>
            <person name="Barbe V."/>
            <person name="Fischer C."/>
        </authorList>
    </citation>
    <scope>NUCLEOTIDE SEQUENCE [LARGE SCALE GENOMIC DNA]</scope>
</reference>
<dbReference type="Proteomes" id="UP000042997">
    <property type="component" value="Unassembled WGS sequence"/>
</dbReference>
<comment type="function">
    <text evidence="1">Allows the formation of correctly charged Asn-tRNA(Asn) or Gln-tRNA(Gln) through the transamidation of misacylated Asp-tRNA(Asn) or Glu-tRNA(Gln) in organisms which lack either or both of asparaginyl-tRNA or glutaminyl-tRNA synthetases. The reaction takes place in the presence of glutamine and ATP through an activated phospho-Asp-tRNA(Asn) or phospho-Glu-tRNA(Gln).</text>
</comment>
<keyword evidence="1" id="KW-0547">Nucleotide-binding</keyword>
<comment type="catalytic activity">
    <reaction evidence="1">
        <text>L-aspartyl-tRNA(Asn) + L-glutamine + ATP + H2O = L-asparaginyl-tRNA(Asn) + L-glutamate + ADP + phosphate + 2 H(+)</text>
        <dbReference type="Rhea" id="RHEA:14513"/>
        <dbReference type="Rhea" id="RHEA-COMP:9674"/>
        <dbReference type="Rhea" id="RHEA-COMP:9677"/>
        <dbReference type="ChEBI" id="CHEBI:15377"/>
        <dbReference type="ChEBI" id="CHEBI:15378"/>
        <dbReference type="ChEBI" id="CHEBI:29985"/>
        <dbReference type="ChEBI" id="CHEBI:30616"/>
        <dbReference type="ChEBI" id="CHEBI:43474"/>
        <dbReference type="ChEBI" id="CHEBI:58359"/>
        <dbReference type="ChEBI" id="CHEBI:78515"/>
        <dbReference type="ChEBI" id="CHEBI:78516"/>
        <dbReference type="ChEBI" id="CHEBI:456216"/>
    </reaction>
</comment>
<keyword evidence="1" id="KW-0648">Protein biosynthesis</keyword>
<dbReference type="SUPFAM" id="SSF141000">
    <property type="entry name" value="Glu-tRNAGln amidotransferase C subunit"/>
    <property type="match status" value="1"/>
</dbReference>
<dbReference type="GO" id="GO:0006450">
    <property type="term" value="P:regulation of translational fidelity"/>
    <property type="evidence" value="ECO:0007669"/>
    <property type="project" value="InterPro"/>
</dbReference>
<dbReference type="GO" id="GO:0070681">
    <property type="term" value="P:glutaminyl-tRNAGln biosynthesis via transamidation"/>
    <property type="evidence" value="ECO:0007669"/>
    <property type="project" value="TreeGrafter"/>
</dbReference>
<keyword evidence="1" id="KW-0067">ATP-binding</keyword>
<protein>
    <recommendedName>
        <fullName evidence="1">Aspartyl/glutamyl-tRNA(Asn/Gln) amidotransferase subunit C</fullName>
        <shortName evidence="1">Asp/Glu-ADT subunit C</shortName>
        <ecNumber evidence="1">6.3.5.-</ecNumber>
    </recommendedName>
</protein>
<dbReference type="GO" id="GO:0005524">
    <property type="term" value="F:ATP binding"/>
    <property type="evidence" value="ECO:0007669"/>
    <property type="project" value="UniProtKB-KW"/>
</dbReference>
<comment type="subunit">
    <text evidence="1">Heterotrimer of A, B and C subunits.</text>
</comment>
<keyword evidence="1 2" id="KW-0436">Ligase</keyword>
<dbReference type="GO" id="GO:0050567">
    <property type="term" value="F:glutaminyl-tRNA synthase (glutamine-hydrolyzing) activity"/>
    <property type="evidence" value="ECO:0007669"/>
    <property type="project" value="UniProtKB-UniRule"/>
</dbReference>
<sequence>MPFGTHYPGRHVRFFIGKGSPKVPAISRDEVAHLARLSRLALTDAELDEFAGQLDTILSHVKAVSEVAADDVAPMANPNAVTNVTRPDEVHPGLTPEQALAAAPLVEDGRFSVPQILGEGE</sequence>
<dbReference type="eggNOG" id="COG0721">
    <property type="taxonomic scope" value="Bacteria"/>
</dbReference>
<dbReference type="Gene3D" id="1.10.20.60">
    <property type="entry name" value="Glu-tRNAGln amidotransferase C subunit, N-terminal domain"/>
    <property type="match status" value="1"/>
</dbReference>
<dbReference type="Pfam" id="PF02686">
    <property type="entry name" value="GatC"/>
    <property type="match status" value="1"/>
</dbReference>
<dbReference type="NCBIfam" id="TIGR00135">
    <property type="entry name" value="gatC"/>
    <property type="match status" value="1"/>
</dbReference>
<dbReference type="GO" id="GO:0006412">
    <property type="term" value="P:translation"/>
    <property type="evidence" value="ECO:0007669"/>
    <property type="project" value="UniProtKB-UniRule"/>
</dbReference>
<dbReference type="InterPro" id="IPR003837">
    <property type="entry name" value="GatC"/>
</dbReference>
<organism evidence="2 3">
    <name type="scientific">Rhodococcus ruber</name>
    <dbReference type="NCBI Taxonomy" id="1830"/>
    <lineage>
        <taxon>Bacteria</taxon>
        <taxon>Bacillati</taxon>
        <taxon>Actinomycetota</taxon>
        <taxon>Actinomycetes</taxon>
        <taxon>Mycobacteriales</taxon>
        <taxon>Nocardiaceae</taxon>
        <taxon>Rhodococcus</taxon>
    </lineage>
</organism>
<comment type="similarity">
    <text evidence="1">Belongs to the GatC family.</text>
</comment>
<comment type="catalytic activity">
    <reaction evidence="1">
        <text>L-glutamyl-tRNA(Gln) + L-glutamine + ATP + H2O = L-glutaminyl-tRNA(Gln) + L-glutamate + ADP + phosphate + H(+)</text>
        <dbReference type="Rhea" id="RHEA:17521"/>
        <dbReference type="Rhea" id="RHEA-COMP:9681"/>
        <dbReference type="Rhea" id="RHEA-COMP:9684"/>
        <dbReference type="ChEBI" id="CHEBI:15377"/>
        <dbReference type="ChEBI" id="CHEBI:15378"/>
        <dbReference type="ChEBI" id="CHEBI:29985"/>
        <dbReference type="ChEBI" id="CHEBI:30616"/>
        <dbReference type="ChEBI" id="CHEBI:43474"/>
        <dbReference type="ChEBI" id="CHEBI:58359"/>
        <dbReference type="ChEBI" id="CHEBI:78520"/>
        <dbReference type="ChEBI" id="CHEBI:78521"/>
        <dbReference type="ChEBI" id="CHEBI:456216"/>
    </reaction>
</comment>
<dbReference type="PANTHER" id="PTHR15004">
    <property type="entry name" value="GLUTAMYL-TRNA(GLN) AMIDOTRANSFERASE SUBUNIT C, MITOCHONDRIAL"/>
    <property type="match status" value="1"/>
</dbReference>
<dbReference type="InterPro" id="IPR036113">
    <property type="entry name" value="Asp/Glu-ADT_sf_sub_c"/>
</dbReference>
<dbReference type="GO" id="GO:0016740">
    <property type="term" value="F:transferase activity"/>
    <property type="evidence" value="ECO:0007669"/>
    <property type="project" value="UniProtKB-KW"/>
</dbReference>
<evidence type="ECO:0000256" key="1">
    <source>
        <dbReference type="HAMAP-Rule" id="MF_00122"/>
    </source>
</evidence>
<keyword evidence="2" id="KW-0808">Transferase</keyword>
<proteinExistence type="inferred from homology"/>
<dbReference type="PANTHER" id="PTHR15004:SF0">
    <property type="entry name" value="GLUTAMYL-TRNA(GLN) AMIDOTRANSFERASE SUBUNIT C, MITOCHONDRIAL"/>
    <property type="match status" value="1"/>
</dbReference>
<evidence type="ECO:0000313" key="2">
    <source>
        <dbReference type="EMBL" id="CDZ91884.1"/>
    </source>
</evidence>